<name>A0A7K8B6R4_9CORV</name>
<dbReference type="InterPro" id="IPR036770">
    <property type="entry name" value="Ankyrin_rpt-contain_sf"/>
</dbReference>
<feature type="region of interest" description="Disordered" evidence="4">
    <location>
        <begin position="164"/>
        <end position="194"/>
    </location>
</feature>
<protein>
    <submittedName>
        <fullName evidence="5">ANR44 phosphatase</fullName>
    </submittedName>
</protein>
<keyword evidence="6" id="KW-1185">Reference proteome</keyword>
<dbReference type="Pfam" id="PF00023">
    <property type="entry name" value="Ank"/>
    <property type="match status" value="1"/>
</dbReference>
<proteinExistence type="predicted"/>
<feature type="compositionally biased region" description="Basic residues" evidence="4">
    <location>
        <begin position="164"/>
        <end position="180"/>
    </location>
</feature>
<evidence type="ECO:0000256" key="4">
    <source>
        <dbReference type="SAM" id="MobiDB-lite"/>
    </source>
</evidence>
<dbReference type="Pfam" id="PF12796">
    <property type="entry name" value="Ank_2"/>
    <property type="match status" value="1"/>
</dbReference>
<dbReference type="SUPFAM" id="SSF48403">
    <property type="entry name" value="Ankyrin repeat"/>
    <property type="match status" value="1"/>
</dbReference>
<dbReference type="PANTHER" id="PTHR24161:SF119">
    <property type="entry name" value="ANKYRIN REPEAT DOMAIN 44"/>
    <property type="match status" value="1"/>
</dbReference>
<accession>A0A7K8B6R4</accession>
<dbReference type="AlphaFoldDB" id="A0A7K8B6R4"/>
<dbReference type="PROSITE" id="PS50088">
    <property type="entry name" value="ANK_REPEAT"/>
    <property type="match status" value="2"/>
</dbReference>
<reference evidence="5 6" key="1">
    <citation type="submission" date="2019-09" db="EMBL/GenBank/DDBJ databases">
        <title>Bird 10,000 Genomes (B10K) Project - Family phase.</title>
        <authorList>
            <person name="Zhang G."/>
        </authorList>
    </citation>
    <scope>NUCLEOTIDE SEQUENCE [LARGE SCALE GENOMIC DNA]</scope>
    <source>
        <strain evidence="5">B10K-DU-029-38</strain>
        <tissue evidence="5">Muscle</tissue>
    </source>
</reference>
<dbReference type="Gene3D" id="1.25.40.20">
    <property type="entry name" value="Ankyrin repeat-containing domain"/>
    <property type="match status" value="2"/>
</dbReference>
<keyword evidence="1" id="KW-0677">Repeat</keyword>
<feature type="non-terminal residue" evidence="5">
    <location>
        <position position="1"/>
    </location>
</feature>
<sequence>QSKDGKSPLHMTAVHGRFTRSQTLIQNGGEIDCVDKDGNTPLHVAARYGHELLINTLITSGADTAKCGIHNMFPLHLAALNAHSDCCRKLLSSGQKYSIVSLFSNERVLSAGFDIDTPDSFGRTCLHAAAAGGCAVVPIRLQPWSPNVVHLPPSHFSSAVLKVTKRKPNKPKQQQKKPTKTKPPSSKLESEKAVPLSGSCIPEKWCLEFLLQNDANPSIQDKEGYNTVHYAAAYGHRQCLELV</sequence>
<dbReference type="SMART" id="SM00248">
    <property type="entry name" value="ANK"/>
    <property type="match status" value="3"/>
</dbReference>
<evidence type="ECO:0000313" key="5">
    <source>
        <dbReference type="EMBL" id="NXB10571.1"/>
    </source>
</evidence>
<evidence type="ECO:0000313" key="6">
    <source>
        <dbReference type="Proteomes" id="UP000517678"/>
    </source>
</evidence>
<dbReference type="Proteomes" id="UP000517678">
    <property type="component" value="Unassembled WGS sequence"/>
</dbReference>
<dbReference type="PANTHER" id="PTHR24161">
    <property type="entry name" value="ANK_REP_REGION DOMAIN-CONTAINING PROTEIN-RELATED"/>
    <property type="match status" value="1"/>
</dbReference>
<keyword evidence="2 3" id="KW-0040">ANK repeat</keyword>
<dbReference type="InterPro" id="IPR002110">
    <property type="entry name" value="Ankyrin_rpt"/>
</dbReference>
<dbReference type="EMBL" id="VZTF01008190">
    <property type="protein sequence ID" value="NXB10571.1"/>
    <property type="molecule type" value="Genomic_DNA"/>
</dbReference>
<evidence type="ECO:0000256" key="2">
    <source>
        <dbReference type="ARBA" id="ARBA00023043"/>
    </source>
</evidence>
<organism evidence="5 6">
    <name type="scientific">Cnemophilus loriae</name>
    <name type="common">Loria's bird-of-paradise</name>
    <dbReference type="NCBI Taxonomy" id="254448"/>
    <lineage>
        <taxon>Eukaryota</taxon>
        <taxon>Metazoa</taxon>
        <taxon>Chordata</taxon>
        <taxon>Craniata</taxon>
        <taxon>Vertebrata</taxon>
        <taxon>Euteleostomi</taxon>
        <taxon>Archelosauria</taxon>
        <taxon>Archosauria</taxon>
        <taxon>Dinosauria</taxon>
        <taxon>Saurischia</taxon>
        <taxon>Theropoda</taxon>
        <taxon>Coelurosauria</taxon>
        <taxon>Aves</taxon>
        <taxon>Neognathae</taxon>
        <taxon>Neoaves</taxon>
        <taxon>Telluraves</taxon>
        <taxon>Australaves</taxon>
        <taxon>Passeriformes</taxon>
        <taxon>Corvoidea</taxon>
        <taxon>Corvidae</taxon>
        <taxon>Cnemophilus</taxon>
    </lineage>
</organism>
<gene>
    <name evidence="5" type="primary">Ankrd44_0</name>
    <name evidence="5" type="ORF">CNELOR_R05531</name>
</gene>
<comment type="caution">
    <text evidence="5">The sequence shown here is derived from an EMBL/GenBank/DDBJ whole genome shotgun (WGS) entry which is preliminary data.</text>
</comment>
<feature type="repeat" description="ANK" evidence="3">
    <location>
        <begin position="4"/>
        <end position="36"/>
    </location>
</feature>
<feature type="non-terminal residue" evidence="5">
    <location>
        <position position="243"/>
    </location>
</feature>
<evidence type="ECO:0000256" key="3">
    <source>
        <dbReference type="PROSITE-ProRule" id="PRU00023"/>
    </source>
</evidence>
<evidence type="ECO:0000256" key="1">
    <source>
        <dbReference type="ARBA" id="ARBA00022737"/>
    </source>
</evidence>
<feature type="repeat" description="ANK" evidence="3">
    <location>
        <begin position="37"/>
        <end position="63"/>
    </location>
</feature>
<dbReference type="PROSITE" id="PS50297">
    <property type="entry name" value="ANK_REP_REGION"/>
    <property type="match status" value="2"/>
</dbReference>
<dbReference type="Pfam" id="PF13637">
    <property type="entry name" value="Ank_4"/>
    <property type="match status" value="1"/>
</dbReference>